<evidence type="ECO:0000313" key="3">
    <source>
        <dbReference type="Proteomes" id="UP000521943"/>
    </source>
</evidence>
<comment type="caution">
    <text evidence="2">The sequence shown here is derived from an EMBL/GenBank/DDBJ whole genome shotgun (WGS) entry which is preliminary data.</text>
</comment>
<dbReference type="OrthoDB" id="2269034at2759"/>
<dbReference type="AlphaFoldDB" id="A0A8H6LZJ2"/>
<gene>
    <name evidence="2" type="ORF">DFP72DRAFT_1173219</name>
</gene>
<dbReference type="Proteomes" id="UP000521943">
    <property type="component" value="Unassembled WGS sequence"/>
</dbReference>
<proteinExistence type="predicted"/>
<dbReference type="EMBL" id="JACGCI010000060">
    <property type="protein sequence ID" value="KAF6749898.1"/>
    <property type="molecule type" value="Genomic_DNA"/>
</dbReference>
<dbReference type="Gene3D" id="1.20.1280.50">
    <property type="match status" value="1"/>
</dbReference>
<protein>
    <recommendedName>
        <fullName evidence="4">F-box domain-containing protein</fullName>
    </recommendedName>
</protein>
<keyword evidence="3" id="KW-1185">Reference proteome</keyword>
<sequence>MAFPSVTQTPEASSPPPSPPTVSRMSINNLPSEILAKIFTEYLYDHSLERAGLKPLTGSYRRVAVSKGAVTSPLQLGHVCALWRTAVFFNPGLWSHLYVDQPEEQDAELLKLWCKQGRSTWRHPLYLTFIQKRATDSERNPSTGQALFWQCLEESMRWRTAILYLGAELEELIMGQVSHLAPMLRAFHLDLHRWGKEAKQSFCERLLSGPLVWKGAWGAETPFSVSTFHSISWSSLSSISIGSTPLSDLLKVVQLAPNVAHLSVCVLFRPLSHLGQPRSPHRLRRLQWLEVANPHVCAIPQHSVLQFFLDSLILPSLTTIVLRPSNLFYERDWLALSKLVDRSGCNLETLVWPNVIDISAFELQGIVTQGTETLQEAQSPERDTMMLEQLKYASSHFEALRTGIRHLEIQCPTGRRTIDHLTISIQEEEEVLFPFLRSIKLHHCVCAYHAGARRIEQMRESRQPSLVDLEVGSTGDISEDPFETWRNAGILGADRLN</sequence>
<evidence type="ECO:0000313" key="2">
    <source>
        <dbReference type="EMBL" id="KAF6749898.1"/>
    </source>
</evidence>
<feature type="compositionally biased region" description="Polar residues" evidence="1">
    <location>
        <begin position="1"/>
        <end position="12"/>
    </location>
</feature>
<accession>A0A8H6LZJ2</accession>
<organism evidence="2 3">
    <name type="scientific">Ephemerocybe angulata</name>
    <dbReference type="NCBI Taxonomy" id="980116"/>
    <lineage>
        <taxon>Eukaryota</taxon>
        <taxon>Fungi</taxon>
        <taxon>Dikarya</taxon>
        <taxon>Basidiomycota</taxon>
        <taxon>Agaricomycotina</taxon>
        <taxon>Agaricomycetes</taxon>
        <taxon>Agaricomycetidae</taxon>
        <taxon>Agaricales</taxon>
        <taxon>Agaricineae</taxon>
        <taxon>Psathyrellaceae</taxon>
        <taxon>Ephemerocybe</taxon>
    </lineage>
</organism>
<reference evidence="2 3" key="1">
    <citation type="submission" date="2020-07" db="EMBL/GenBank/DDBJ databases">
        <title>Comparative genomics of pyrophilous fungi reveals a link between fire events and developmental genes.</title>
        <authorList>
            <consortium name="DOE Joint Genome Institute"/>
            <person name="Steindorff A.S."/>
            <person name="Carver A."/>
            <person name="Calhoun S."/>
            <person name="Stillman K."/>
            <person name="Liu H."/>
            <person name="Lipzen A."/>
            <person name="Pangilinan J."/>
            <person name="Labutti K."/>
            <person name="Bruns T.D."/>
            <person name="Grigoriev I.V."/>
        </authorList>
    </citation>
    <scope>NUCLEOTIDE SEQUENCE [LARGE SCALE GENOMIC DNA]</scope>
    <source>
        <strain evidence="2 3">CBS 144469</strain>
    </source>
</reference>
<evidence type="ECO:0008006" key="4">
    <source>
        <dbReference type="Google" id="ProtNLM"/>
    </source>
</evidence>
<evidence type="ECO:0000256" key="1">
    <source>
        <dbReference type="SAM" id="MobiDB-lite"/>
    </source>
</evidence>
<name>A0A8H6LZJ2_9AGAR</name>
<feature type="region of interest" description="Disordered" evidence="1">
    <location>
        <begin position="1"/>
        <end position="24"/>
    </location>
</feature>